<feature type="domain" description="YscD/Y4YQ C-terminal" evidence="3">
    <location>
        <begin position="262"/>
        <end position="314"/>
    </location>
</feature>
<name>A0A640WE78_9GAMM</name>
<accession>A0A640WE78</accession>
<dbReference type="Pfam" id="PF23893">
    <property type="entry name" value="Y4YQ_C"/>
    <property type="match status" value="1"/>
</dbReference>
<dbReference type="CDD" id="cd00060">
    <property type="entry name" value="FHA"/>
    <property type="match status" value="1"/>
</dbReference>
<dbReference type="InterPro" id="IPR008984">
    <property type="entry name" value="SMAD_FHA_dom_sf"/>
</dbReference>
<reference evidence="4 5" key="1">
    <citation type="submission" date="2019-08" db="EMBL/GenBank/DDBJ databases">
        <title>Bioinformatics analysis of the strain L3 and L5.</title>
        <authorList>
            <person name="Li X."/>
        </authorList>
    </citation>
    <scope>NUCLEOTIDE SEQUENCE [LARGE SCALE GENOMIC DNA]</scope>
    <source>
        <strain evidence="4 5">L3</strain>
    </source>
</reference>
<dbReference type="RefSeq" id="WP_149435468.1">
    <property type="nucleotide sequence ID" value="NZ_VTPX01000005.1"/>
</dbReference>
<protein>
    <recommendedName>
        <fullName evidence="6">YscD cytoplasmic domain-containing protein</fullName>
    </recommendedName>
</protein>
<dbReference type="InterPro" id="IPR032030">
    <property type="entry name" value="YscD_cytoplasmic_dom"/>
</dbReference>
<feature type="domain" description="YscD cytoplasmic" evidence="1">
    <location>
        <begin position="20"/>
        <end position="84"/>
    </location>
</feature>
<dbReference type="InterPro" id="IPR057770">
    <property type="entry name" value="YscD/Y4YQ_C"/>
</dbReference>
<dbReference type="InterPro" id="IPR053946">
    <property type="entry name" value="YscD_ppl_3rd"/>
</dbReference>
<evidence type="ECO:0000313" key="5">
    <source>
        <dbReference type="Proteomes" id="UP000466024"/>
    </source>
</evidence>
<dbReference type="Pfam" id="PF21934">
    <property type="entry name" value="Yop-YscD_ppl_3rd"/>
    <property type="match status" value="1"/>
</dbReference>
<dbReference type="Gene3D" id="2.60.200.20">
    <property type="match status" value="1"/>
</dbReference>
<comment type="caution">
    <text evidence="4">The sequence shown here is derived from an EMBL/GenBank/DDBJ whole genome shotgun (WGS) entry which is preliminary data.</text>
</comment>
<dbReference type="Proteomes" id="UP000466024">
    <property type="component" value="Unassembled WGS sequence"/>
</dbReference>
<keyword evidence="5" id="KW-1185">Reference proteome</keyword>
<proteinExistence type="predicted"/>
<evidence type="ECO:0000259" key="1">
    <source>
        <dbReference type="Pfam" id="PF16697"/>
    </source>
</evidence>
<evidence type="ECO:0000259" key="2">
    <source>
        <dbReference type="Pfam" id="PF21934"/>
    </source>
</evidence>
<feature type="domain" description="YscD-like Bon-like" evidence="2">
    <location>
        <begin position="192"/>
        <end position="251"/>
    </location>
</feature>
<evidence type="ECO:0000259" key="3">
    <source>
        <dbReference type="Pfam" id="PF23893"/>
    </source>
</evidence>
<sequence length="316" mass="33526">MNTVTSPTASEGEVVATLTVTAGLHHGATMDLGEPTCRIGSDEAADILLGDPGVAPDHLVLRFHGRQMAVEAIGGDVVVNGRIVHQGTGQRGELPAELRFEGVSLALSRPPAPSMIPALPKLPALPPRWRTSLNRGATLTALVATLGVLAVYEFIDVNQAGANIGGYTAASLDPQALDGAHRLTSGERPGPAEALRRQLSEAGLDSLNVTDHGGYLSVSGQYAAAQSAAWDRTQRWFDQHYGSHQVLLNDAKTRQDAARPDLKLQAVWLGDSPYVIDNRGKRLYPGAALESGWVISAIQPDRITLSRGDDQFALTL</sequence>
<organism evidence="4 5">
    <name type="scientific">Salinicola corii</name>
    <dbReference type="NCBI Taxonomy" id="2606937"/>
    <lineage>
        <taxon>Bacteria</taxon>
        <taxon>Pseudomonadati</taxon>
        <taxon>Pseudomonadota</taxon>
        <taxon>Gammaproteobacteria</taxon>
        <taxon>Oceanospirillales</taxon>
        <taxon>Halomonadaceae</taxon>
        <taxon>Salinicola</taxon>
    </lineage>
</organism>
<evidence type="ECO:0000313" key="4">
    <source>
        <dbReference type="EMBL" id="KAA0018265.1"/>
    </source>
</evidence>
<dbReference type="AlphaFoldDB" id="A0A640WE78"/>
<dbReference type="SUPFAM" id="SSF49879">
    <property type="entry name" value="SMAD/FHA domain"/>
    <property type="match status" value="1"/>
</dbReference>
<dbReference type="EMBL" id="VTPX01000005">
    <property type="protein sequence ID" value="KAA0018265.1"/>
    <property type="molecule type" value="Genomic_DNA"/>
</dbReference>
<gene>
    <name evidence="4" type="ORF">F0A16_11140</name>
</gene>
<evidence type="ECO:0008006" key="6">
    <source>
        <dbReference type="Google" id="ProtNLM"/>
    </source>
</evidence>
<dbReference type="Pfam" id="PF16697">
    <property type="entry name" value="Yop-YscD_cpl"/>
    <property type="match status" value="1"/>
</dbReference>